<keyword evidence="2" id="KW-1185">Reference proteome</keyword>
<proteinExistence type="predicted"/>
<keyword evidence="1" id="KW-0436">Ligase</keyword>
<organism evidence="1 2">
    <name type="scientific">Antarcticirhabdus aurantiaca</name>
    <dbReference type="NCBI Taxonomy" id="2606717"/>
    <lineage>
        <taxon>Bacteria</taxon>
        <taxon>Pseudomonadati</taxon>
        <taxon>Pseudomonadota</taxon>
        <taxon>Alphaproteobacteria</taxon>
        <taxon>Hyphomicrobiales</taxon>
        <taxon>Aurantimonadaceae</taxon>
        <taxon>Antarcticirhabdus</taxon>
    </lineage>
</organism>
<name>A0ACD4NS77_9HYPH</name>
<dbReference type="Proteomes" id="UP001163223">
    <property type="component" value="Chromosome"/>
</dbReference>
<accession>A0ACD4NS77</accession>
<gene>
    <name evidence="1" type="ORF">OXU80_05310</name>
</gene>
<protein>
    <submittedName>
        <fullName evidence="1">O-antigen ligase family protein</fullName>
    </submittedName>
</protein>
<evidence type="ECO:0000313" key="2">
    <source>
        <dbReference type="Proteomes" id="UP001163223"/>
    </source>
</evidence>
<sequence length="449" mass="47389">MDDLRGPEGFFRREPALRAAAPVGSGRLDALLYPPLADIARRNHVAFTVLFALAAFLGSTFTFMLILLAGWALISLVLRRIPLVIGAPDMPVVLSCLGFVGLLSAIDFAQNGGSALYAAATLLLYILPAFQICRMRISDPDKVLPASFLGLAIGGVAIGLLSIGQHALGWQRVEGLMGNAGPLSVAALFAAGGAGLCLRAEGPRWRNLLALAGLCGALAGLLLSGMRGTWFAAPPVAAAVLWARWGDLSTLWRALSPRRRVGIGVLALLVALALVVLVLPSVSERARHFDSDLQALMAGNGDGPTSLSLRWEIYRAGLAAFADAPVVGYGFSRVWAAIVPYFDTATFASFSYSHLHNIVLTIAVAGGLCGVAALFALLFAPLATAILWRHRGSPSEARDRIAFAIVLVCAFLIPGFTNLSITHDVLDGIWILAAPTIAASVPLSRKRAW</sequence>
<evidence type="ECO:0000313" key="1">
    <source>
        <dbReference type="EMBL" id="WAJ29649.1"/>
    </source>
</evidence>
<reference evidence="1" key="1">
    <citation type="submission" date="2022-11" db="EMBL/GenBank/DDBJ databases">
        <title>beta-Carotene-producing bacterium, Jeongeuplla avenae sp. nov., alleviates the salt stress of Arabidopsis seedlings.</title>
        <authorList>
            <person name="Jiang L."/>
            <person name="Lee J."/>
        </authorList>
    </citation>
    <scope>NUCLEOTIDE SEQUENCE</scope>
    <source>
        <strain evidence="1">DY_R2A_6</strain>
    </source>
</reference>
<dbReference type="EMBL" id="CP113520">
    <property type="protein sequence ID" value="WAJ29649.1"/>
    <property type="molecule type" value="Genomic_DNA"/>
</dbReference>